<dbReference type="AlphaFoldDB" id="A0AAX2J4A9"/>
<dbReference type="GeneID" id="93262571"/>
<protein>
    <submittedName>
        <fullName evidence="8">ABC transporter arginine-binding protein 2</fullName>
    </submittedName>
</protein>
<feature type="compositionally biased region" description="Low complexity" evidence="5">
    <location>
        <begin position="28"/>
        <end position="47"/>
    </location>
</feature>
<comment type="similarity">
    <text evidence="2 4">Belongs to the bacterial solute-binding protein 3 family.</text>
</comment>
<dbReference type="PANTHER" id="PTHR35936">
    <property type="entry name" value="MEMBRANE-BOUND LYTIC MUREIN TRANSGLYCOSYLASE F"/>
    <property type="match status" value="1"/>
</dbReference>
<evidence type="ECO:0000256" key="6">
    <source>
        <dbReference type="SAM" id="SignalP"/>
    </source>
</evidence>
<evidence type="ECO:0000256" key="2">
    <source>
        <dbReference type="ARBA" id="ARBA00010333"/>
    </source>
</evidence>
<dbReference type="PROSITE" id="PS01039">
    <property type="entry name" value="SBP_BACTERIAL_3"/>
    <property type="match status" value="1"/>
</dbReference>
<dbReference type="PANTHER" id="PTHR35936:SF17">
    <property type="entry name" value="ARGININE-BINDING EXTRACELLULAR PROTEIN ARTP"/>
    <property type="match status" value="1"/>
</dbReference>
<gene>
    <name evidence="8" type="primary">artI_3</name>
    <name evidence="8" type="ORF">NCTC10529_01287</name>
</gene>
<proteinExistence type="inferred from homology"/>
<keyword evidence="3 6" id="KW-0732">Signal</keyword>
<evidence type="ECO:0000256" key="3">
    <source>
        <dbReference type="ARBA" id="ARBA00022729"/>
    </source>
</evidence>
<dbReference type="SUPFAM" id="SSF53850">
    <property type="entry name" value="Periplasmic binding protein-like II"/>
    <property type="match status" value="1"/>
</dbReference>
<dbReference type="RefSeq" id="WP_223877564.1">
    <property type="nucleotide sequence ID" value="NZ_CP045141.1"/>
</dbReference>
<evidence type="ECO:0000256" key="4">
    <source>
        <dbReference type="RuleBase" id="RU003744"/>
    </source>
</evidence>
<dbReference type="GO" id="GO:0030313">
    <property type="term" value="C:cell envelope"/>
    <property type="evidence" value="ECO:0007669"/>
    <property type="project" value="UniProtKB-SubCell"/>
</dbReference>
<dbReference type="Gene3D" id="3.40.190.10">
    <property type="entry name" value="Periplasmic binding protein-like II"/>
    <property type="match status" value="2"/>
</dbReference>
<sequence>MKMKYISVLFASMLALSACQNESTQQNTVAPSSSDSSPSAASTKPTSGGVDFTVTNPSWQTYLVGSEFGYMPFEFSGDKGQPNGFEMELLHAVAKAGEFNVQVVNAPFNTVESTLNNGKFHMWASGLGIVPERADKMLMSEPFLDFQPAIMILDTPENQAIQKPEDLAGKTIAVNKGGLDNIAIIEGLKGKAVLSDSFYLSLKEMYVGNTVAVVGNSRIFQYYKKERADIAMRIIPIGEEKQYFGFAVKKGNTELMDKINRGLAKAKADGTLDALTKKWFE</sequence>
<accession>A0AAX2J4A9</accession>
<dbReference type="PROSITE" id="PS51257">
    <property type="entry name" value="PROKAR_LIPOPROTEIN"/>
    <property type="match status" value="1"/>
</dbReference>
<dbReference type="InterPro" id="IPR001638">
    <property type="entry name" value="Solute-binding_3/MltF_N"/>
</dbReference>
<dbReference type="InterPro" id="IPR018313">
    <property type="entry name" value="SBP_3_CS"/>
</dbReference>
<evidence type="ECO:0000259" key="7">
    <source>
        <dbReference type="SMART" id="SM00062"/>
    </source>
</evidence>
<feature type="signal peptide" evidence="6">
    <location>
        <begin position="1"/>
        <end position="20"/>
    </location>
</feature>
<comment type="subcellular location">
    <subcellularLocation>
        <location evidence="1">Cell envelope</location>
    </subcellularLocation>
</comment>
<feature type="chain" id="PRO_5043690711" evidence="6">
    <location>
        <begin position="21"/>
        <end position="281"/>
    </location>
</feature>
<dbReference type="Proteomes" id="UP000248598">
    <property type="component" value="Chromosome 1"/>
</dbReference>
<evidence type="ECO:0000256" key="1">
    <source>
        <dbReference type="ARBA" id="ARBA00004196"/>
    </source>
</evidence>
<evidence type="ECO:0000256" key="5">
    <source>
        <dbReference type="SAM" id="MobiDB-lite"/>
    </source>
</evidence>
<dbReference type="SMART" id="SM00062">
    <property type="entry name" value="PBPb"/>
    <property type="match status" value="1"/>
</dbReference>
<evidence type="ECO:0000313" key="9">
    <source>
        <dbReference type="Proteomes" id="UP000248598"/>
    </source>
</evidence>
<dbReference type="Pfam" id="PF00497">
    <property type="entry name" value="SBP_bac_3"/>
    <property type="match status" value="1"/>
</dbReference>
<reference evidence="8 9" key="1">
    <citation type="submission" date="2018-06" db="EMBL/GenBank/DDBJ databases">
        <authorList>
            <consortium name="Pathogen Informatics"/>
            <person name="Doyle S."/>
        </authorList>
    </citation>
    <scope>NUCLEOTIDE SEQUENCE [LARGE SCALE GENOMIC DNA]</scope>
    <source>
        <strain evidence="8 9">NCTC10529</strain>
    </source>
</reference>
<feature type="domain" description="Solute-binding protein family 3/N-terminal" evidence="7">
    <location>
        <begin position="61"/>
        <end position="281"/>
    </location>
</feature>
<evidence type="ECO:0000313" key="8">
    <source>
        <dbReference type="EMBL" id="SQH25092.1"/>
    </source>
</evidence>
<dbReference type="EMBL" id="LS483426">
    <property type="protein sequence ID" value="SQH25092.1"/>
    <property type="molecule type" value="Genomic_DNA"/>
</dbReference>
<name>A0AAX2J4A9_KINKI</name>
<feature type="region of interest" description="Disordered" evidence="5">
    <location>
        <begin position="26"/>
        <end position="50"/>
    </location>
</feature>
<organism evidence="8 9">
    <name type="scientific">Kingella kingae</name>
    <dbReference type="NCBI Taxonomy" id="504"/>
    <lineage>
        <taxon>Bacteria</taxon>
        <taxon>Pseudomonadati</taxon>
        <taxon>Pseudomonadota</taxon>
        <taxon>Betaproteobacteria</taxon>
        <taxon>Neisseriales</taxon>
        <taxon>Neisseriaceae</taxon>
        <taxon>Kingella</taxon>
    </lineage>
</organism>